<evidence type="ECO:0000313" key="2">
    <source>
        <dbReference type="EMBL" id="NTS29948.1"/>
    </source>
</evidence>
<comment type="caution">
    <text evidence="2">The sequence shown here is derived from an EMBL/GenBank/DDBJ whole genome shotgun (WGS) entry which is preliminary data.</text>
</comment>
<keyword evidence="1" id="KW-0732">Signal</keyword>
<dbReference type="EMBL" id="JABUMX010000001">
    <property type="protein sequence ID" value="NTS29948.1"/>
    <property type="molecule type" value="Genomic_DNA"/>
</dbReference>
<proteinExistence type="predicted"/>
<sequence length="137" mass="14551">MMKMRLSALAFAALAIYGLGTIPGMAASPAGRYCGEMISDGDYRDVETILNVDKAGHINGTYEAGDSAGRLVGKLAEKDDGTGTSRSLIWTDKYGTGRLDLHFSDDYKQFSGRWGASKDGRFDAVSHSWTGGACGAN</sequence>
<keyword evidence="3" id="KW-1185">Reference proteome</keyword>
<reference evidence="2 3" key="1">
    <citation type="submission" date="2020-05" db="EMBL/GenBank/DDBJ databases">
        <authorList>
            <person name="Kim M.K."/>
        </authorList>
    </citation>
    <scope>NUCLEOTIDE SEQUENCE [LARGE SCALE GENOMIC DNA]</scope>
    <source>
        <strain evidence="2 3">BT25</strain>
    </source>
</reference>
<evidence type="ECO:0000256" key="1">
    <source>
        <dbReference type="SAM" id="SignalP"/>
    </source>
</evidence>
<feature type="chain" id="PRO_5032659423" evidence="1">
    <location>
        <begin position="27"/>
        <end position="137"/>
    </location>
</feature>
<dbReference type="AlphaFoldDB" id="A0A849VJB1"/>
<organism evidence="2 3">
    <name type="scientific">Phyllobacterium pellucidum</name>
    <dbReference type="NCBI Taxonomy" id="2740464"/>
    <lineage>
        <taxon>Bacteria</taxon>
        <taxon>Pseudomonadati</taxon>
        <taxon>Pseudomonadota</taxon>
        <taxon>Alphaproteobacteria</taxon>
        <taxon>Hyphomicrobiales</taxon>
        <taxon>Phyllobacteriaceae</taxon>
        <taxon>Phyllobacterium</taxon>
    </lineage>
</organism>
<gene>
    <name evidence="2" type="ORF">HQ945_01660</name>
</gene>
<dbReference type="RefSeq" id="WP_113281891.1">
    <property type="nucleotide sequence ID" value="NZ_JABUMX010000001.1"/>
</dbReference>
<feature type="signal peptide" evidence="1">
    <location>
        <begin position="1"/>
        <end position="26"/>
    </location>
</feature>
<name>A0A849VJB1_9HYPH</name>
<accession>A0A849VJB1</accession>
<evidence type="ECO:0000313" key="3">
    <source>
        <dbReference type="Proteomes" id="UP000550508"/>
    </source>
</evidence>
<dbReference type="Proteomes" id="UP000550508">
    <property type="component" value="Unassembled WGS sequence"/>
</dbReference>
<protein>
    <submittedName>
        <fullName evidence="2">Uncharacterized protein</fullName>
    </submittedName>
</protein>